<gene>
    <name evidence="3" type="ORF">ABID44_003302</name>
</gene>
<keyword evidence="1" id="KW-0812">Transmembrane</keyword>
<dbReference type="PROSITE" id="PS51257">
    <property type="entry name" value="PROKAR_LIPOPROTEIN"/>
    <property type="match status" value="1"/>
</dbReference>
<feature type="domain" description="DUF1468" evidence="2">
    <location>
        <begin position="7"/>
        <end position="150"/>
    </location>
</feature>
<keyword evidence="4" id="KW-1185">Reference proteome</keyword>
<feature type="transmembrane region" description="Helical" evidence="1">
    <location>
        <begin position="81"/>
        <end position="103"/>
    </location>
</feature>
<evidence type="ECO:0000313" key="3">
    <source>
        <dbReference type="EMBL" id="MET3662949.1"/>
    </source>
</evidence>
<proteinExistence type="predicted"/>
<keyword evidence="1" id="KW-0472">Membrane</keyword>
<evidence type="ECO:0000259" key="2">
    <source>
        <dbReference type="Pfam" id="PF07331"/>
    </source>
</evidence>
<name>A0ABV2KPI6_9HYPH</name>
<feature type="transmembrane region" description="Helical" evidence="1">
    <location>
        <begin position="123"/>
        <end position="141"/>
    </location>
</feature>
<reference evidence="3 4" key="1">
    <citation type="submission" date="2024-06" db="EMBL/GenBank/DDBJ databases">
        <title>Genomic Encyclopedia of Type Strains, Phase IV (KMG-IV): sequencing the most valuable type-strain genomes for metagenomic binning, comparative biology and taxonomic classification.</title>
        <authorList>
            <person name="Goeker M."/>
        </authorList>
    </citation>
    <scope>NUCLEOTIDE SEQUENCE [LARGE SCALE GENOMIC DNA]</scope>
    <source>
        <strain evidence="3 4">DSM 19730</strain>
    </source>
</reference>
<dbReference type="RefSeq" id="WP_354152786.1">
    <property type="nucleotide sequence ID" value="NZ_JBEPMN010000017.1"/>
</dbReference>
<protein>
    <submittedName>
        <fullName evidence="3">Tricarboxylic transport membrane protein</fullName>
    </submittedName>
</protein>
<dbReference type="Proteomes" id="UP001549143">
    <property type="component" value="Unassembled WGS sequence"/>
</dbReference>
<evidence type="ECO:0000313" key="4">
    <source>
        <dbReference type="Proteomes" id="UP001549143"/>
    </source>
</evidence>
<sequence length="156" mass="17009">MLQDRSIAASALAFSCLYVYATLSIPVLDNIDPVGPRVYPLILGAGFAVSSLWLFMETVFAGSQQSGQNDNRQDGRTKSEWMTVISVSAWMVAYFMALVPLGFLLSSSLFLLGLSSYFNRNRFAANAITSVLFSIGMYALFTRVLQVPLPGGLLGF</sequence>
<dbReference type="Pfam" id="PF07331">
    <property type="entry name" value="TctB"/>
    <property type="match status" value="1"/>
</dbReference>
<dbReference type="EMBL" id="JBEPMN010000017">
    <property type="protein sequence ID" value="MET3662949.1"/>
    <property type="molecule type" value="Genomic_DNA"/>
</dbReference>
<feature type="transmembrane region" description="Helical" evidence="1">
    <location>
        <begin position="37"/>
        <end position="60"/>
    </location>
</feature>
<evidence type="ECO:0000256" key="1">
    <source>
        <dbReference type="SAM" id="Phobius"/>
    </source>
</evidence>
<keyword evidence="1" id="KW-1133">Transmembrane helix</keyword>
<dbReference type="InterPro" id="IPR009936">
    <property type="entry name" value="DUF1468"/>
</dbReference>
<organism evidence="3 4">
    <name type="scientific">Aquamicrobium ahrensii</name>
    <dbReference type="NCBI Taxonomy" id="469551"/>
    <lineage>
        <taxon>Bacteria</taxon>
        <taxon>Pseudomonadati</taxon>
        <taxon>Pseudomonadota</taxon>
        <taxon>Alphaproteobacteria</taxon>
        <taxon>Hyphomicrobiales</taxon>
        <taxon>Phyllobacteriaceae</taxon>
        <taxon>Aquamicrobium</taxon>
    </lineage>
</organism>
<comment type="caution">
    <text evidence="3">The sequence shown here is derived from an EMBL/GenBank/DDBJ whole genome shotgun (WGS) entry which is preliminary data.</text>
</comment>
<accession>A0ABV2KPI6</accession>